<feature type="signal peptide" evidence="4">
    <location>
        <begin position="1"/>
        <end position="25"/>
    </location>
</feature>
<evidence type="ECO:0000313" key="6">
    <source>
        <dbReference type="Proteomes" id="UP000008068"/>
    </source>
</evidence>
<dbReference type="FunCoup" id="G0NVV7">
    <property type="interactions" value="1625"/>
</dbReference>
<keyword evidence="4" id="KW-0732">Signal</keyword>
<evidence type="ECO:0000256" key="3">
    <source>
        <dbReference type="SAM" id="Phobius"/>
    </source>
</evidence>
<feature type="region of interest" description="Disordered" evidence="2">
    <location>
        <begin position="202"/>
        <end position="229"/>
    </location>
</feature>
<proteinExistence type="predicted"/>
<reference evidence="6" key="1">
    <citation type="submission" date="2011-07" db="EMBL/GenBank/DDBJ databases">
        <authorList>
            <consortium name="Caenorhabditis brenneri Sequencing and Analysis Consortium"/>
            <person name="Wilson R.K."/>
        </authorList>
    </citation>
    <scope>NUCLEOTIDE SEQUENCE [LARGE SCALE GENOMIC DNA]</scope>
    <source>
        <strain evidence="6">PB2801</strain>
    </source>
</reference>
<keyword evidence="1" id="KW-0175">Coiled coil</keyword>
<gene>
    <name evidence="5" type="ORF">CAEBREN_01360</name>
</gene>
<keyword evidence="3" id="KW-0472">Membrane</keyword>
<dbReference type="STRING" id="135651.G0NVV7"/>
<dbReference type="AlphaFoldDB" id="G0NVV7"/>
<name>G0NVV7_CAEBE</name>
<dbReference type="Proteomes" id="UP000008068">
    <property type="component" value="Unassembled WGS sequence"/>
</dbReference>
<dbReference type="InParanoid" id="G0NVV7"/>
<feature type="transmembrane region" description="Helical" evidence="3">
    <location>
        <begin position="159"/>
        <end position="177"/>
    </location>
</feature>
<dbReference type="OrthoDB" id="5795853at2759"/>
<accession>G0NVV7</accession>
<organism evidence="6">
    <name type="scientific">Caenorhabditis brenneri</name>
    <name type="common">Nematode worm</name>
    <dbReference type="NCBI Taxonomy" id="135651"/>
    <lineage>
        <taxon>Eukaryota</taxon>
        <taxon>Metazoa</taxon>
        <taxon>Ecdysozoa</taxon>
        <taxon>Nematoda</taxon>
        <taxon>Chromadorea</taxon>
        <taxon>Rhabditida</taxon>
        <taxon>Rhabditina</taxon>
        <taxon>Rhabditomorpha</taxon>
        <taxon>Rhabditoidea</taxon>
        <taxon>Rhabditidae</taxon>
        <taxon>Peloderinae</taxon>
        <taxon>Caenorhabditis</taxon>
    </lineage>
</organism>
<evidence type="ECO:0000256" key="2">
    <source>
        <dbReference type="SAM" id="MobiDB-lite"/>
    </source>
</evidence>
<evidence type="ECO:0000313" key="5">
    <source>
        <dbReference type="EMBL" id="EGT38511.1"/>
    </source>
</evidence>
<dbReference type="HOGENOM" id="CLU_1246342_0_0_1"/>
<evidence type="ECO:0000256" key="4">
    <source>
        <dbReference type="SAM" id="SignalP"/>
    </source>
</evidence>
<sequence>MRSFIVASLALAVVVGASVAKSVHSEPHRVDKKKSIEQEISEALKEINESRNIIHMTMYVNDTSEEIPASFFRDIEDAFSGMFNAIQNTHVPFFTRDAVSPVNPVNETAETANQTTQDLLTRTRNELKQDIDILQSRIAFIRSDFNDWVVSNEHQELRAMLLGALSAITVLSAFFLIRNCCRRRSRLNHLSAFANDGFSGQHGDTESLLPTSKTNKRGRHYPSNSDEDI</sequence>
<dbReference type="eggNOG" id="ENOG502TG4Z">
    <property type="taxonomic scope" value="Eukaryota"/>
</dbReference>
<keyword evidence="3" id="KW-1133">Transmembrane helix</keyword>
<keyword evidence="6" id="KW-1185">Reference proteome</keyword>
<keyword evidence="3" id="KW-0812">Transmembrane</keyword>
<feature type="coiled-coil region" evidence="1">
    <location>
        <begin position="117"/>
        <end position="144"/>
    </location>
</feature>
<feature type="chain" id="PRO_5003406505" evidence="4">
    <location>
        <begin position="26"/>
        <end position="229"/>
    </location>
</feature>
<dbReference type="OMA" id="AIQNTHV"/>
<evidence type="ECO:0000256" key="1">
    <source>
        <dbReference type="SAM" id="Coils"/>
    </source>
</evidence>
<dbReference type="EMBL" id="GL379959">
    <property type="protein sequence ID" value="EGT38511.1"/>
    <property type="molecule type" value="Genomic_DNA"/>
</dbReference>
<protein>
    <submittedName>
        <fullName evidence="5">Uncharacterized protein</fullName>
    </submittedName>
</protein>